<dbReference type="Pfam" id="PF01740">
    <property type="entry name" value="STAS"/>
    <property type="match status" value="1"/>
</dbReference>
<proteinExistence type="predicted"/>
<dbReference type="PROSITE" id="PS50801">
    <property type="entry name" value="STAS"/>
    <property type="match status" value="1"/>
</dbReference>
<dbReference type="Gene3D" id="3.30.750.24">
    <property type="entry name" value="STAS domain"/>
    <property type="match status" value="1"/>
</dbReference>
<evidence type="ECO:0000313" key="3">
    <source>
        <dbReference type="Proteomes" id="UP000031950"/>
    </source>
</evidence>
<accession>A0A0C2W3U4</accession>
<dbReference type="InterPro" id="IPR051932">
    <property type="entry name" value="Bact_StressResp_Reg"/>
</dbReference>
<dbReference type="EMBL" id="JXRQ01000016">
    <property type="protein sequence ID" value="KIL50738.1"/>
    <property type="molecule type" value="Genomic_DNA"/>
</dbReference>
<name>A0A0C2W3U4_9BACL</name>
<evidence type="ECO:0000313" key="2">
    <source>
        <dbReference type="EMBL" id="KIL50738.1"/>
    </source>
</evidence>
<dbReference type="InterPro" id="IPR036513">
    <property type="entry name" value="STAS_dom_sf"/>
</dbReference>
<dbReference type="SUPFAM" id="SSF52091">
    <property type="entry name" value="SpoIIaa-like"/>
    <property type="match status" value="1"/>
</dbReference>
<dbReference type="InterPro" id="IPR002645">
    <property type="entry name" value="STAS_dom"/>
</dbReference>
<dbReference type="CDD" id="cd07041">
    <property type="entry name" value="STAS_RsbR_RsbS_like"/>
    <property type="match status" value="1"/>
</dbReference>
<gene>
    <name evidence="2" type="ORF">KP77_13580</name>
</gene>
<dbReference type="RefSeq" id="WP_041121976.1">
    <property type="nucleotide sequence ID" value="NZ_JXRQ01000016.1"/>
</dbReference>
<feature type="domain" description="STAS" evidence="1">
    <location>
        <begin position="136"/>
        <end position="246"/>
    </location>
</feature>
<sequence>MIHLDAMPMPVVIIDHALNIIESSKKTEKLLGHAASFLDWVDDESREKAVRFMQDKHSEKIELNLVTIDGAISLFSVLMTWDDTFATVALQKEDHRLMQLMGKVTEHKRRLEESDMELILKKNELEQSLKRIGELSTAAIELTDEIVLIPLFGDLTVALIHQNQQRILDNIYVKNIDEVIIDLQSVGVMDAAGVEEMIKMIKSFSLFGTACTITGVKPEHAPFLHQVHMIQKLTFINNLEDKLSRIVY</sequence>
<dbReference type="OrthoDB" id="2624594at2"/>
<dbReference type="AlphaFoldDB" id="A0A0C2W3U4"/>
<keyword evidence="3" id="KW-1185">Reference proteome</keyword>
<dbReference type="Proteomes" id="UP000031950">
    <property type="component" value="Unassembled WGS sequence"/>
</dbReference>
<dbReference type="PATRIC" id="fig|135826.4.peg.1354"/>
<comment type="caution">
    <text evidence="2">The sequence shown here is derived from an EMBL/GenBank/DDBJ whole genome shotgun (WGS) entry which is preliminary data.</text>
</comment>
<protein>
    <recommendedName>
        <fullName evidence="1">STAS domain-containing protein</fullName>
    </recommendedName>
</protein>
<evidence type="ECO:0000259" key="1">
    <source>
        <dbReference type="PROSITE" id="PS50801"/>
    </source>
</evidence>
<organism evidence="2 3">
    <name type="scientific">Jeotgalibacillus alimentarius</name>
    <dbReference type="NCBI Taxonomy" id="135826"/>
    <lineage>
        <taxon>Bacteria</taxon>
        <taxon>Bacillati</taxon>
        <taxon>Bacillota</taxon>
        <taxon>Bacilli</taxon>
        <taxon>Bacillales</taxon>
        <taxon>Caryophanaceae</taxon>
        <taxon>Jeotgalibacillus</taxon>
    </lineage>
</organism>
<dbReference type="STRING" id="135826.KP77_13580"/>
<reference evidence="2 3" key="1">
    <citation type="submission" date="2015-01" db="EMBL/GenBank/DDBJ databases">
        <title>Genome sequence of Jeotgalibacillus alimentarius.</title>
        <authorList>
            <person name="Goh K.M."/>
            <person name="Chan K.-G."/>
            <person name="Yaakop A.S."/>
            <person name="Ee R."/>
            <person name="Gan H.M."/>
            <person name="Chan C.S."/>
        </authorList>
    </citation>
    <scope>NUCLEOTIDE SEQUENCE [LARGE SCALE GENOMIC DNA]</scope>
    <source>
        <strain evidence="2 3">YKJ-13</strain>
    </source>
</reference>
<dbReference type="PANTHER" id="PTHR33745:SF1">
    <property type="entry name" value="RSBT ANTAGONIST PROTEIN RSBS"/>
    <property type="match status" value="1"/>
</dbReference>
<dbReference type="PANTHER" id="PTHR33745">
    <property type="entry name" value="RSBT ANTAGONIST PROTEIN RSBS-RELATED"/>
    <property type="match status" value="1"/>
</dbReference>